<evidence type="ECO:0000313" key="1">
    <source>
        <dbReference type="EMBL" id="MFD2523304.1"/>
    </source>
</evidence>
<proteinExistence type="predicted"/>
<dbReference type="EMBL" id="JBHULC010000033">
    <property type="protein sequence ID" value="MFD2523304.1"/>
    <property type="molecule type" value="Genomic_DNA"/>
</dbReference>
<dbReference type="RefSeq" id="WP_340240676.1">
    <property type="nucleotide sequence ID" value="NZ_JBBEWC010000024.1"/>
</dbReference>
<organism evidence="1 2">
    <name type="scientific">Emticicia soli</name>
    <dbReference type="NCBI Taxonomy" id="2027878"/>
    <lineage>
        <taxon>Bacteria</taxon>
        <taxon>Pseudomonadati</taxon>
        <taxon>Bacteroidota</taxon>
        <taxon>Cytophagia</taxon>
        <taxon>Cytophagales</taxon>
        <taxon>Leadbetterellaceae</taxon>
        <taxon>Emticicia</taxon>
    </lineage>
</organism>
<gene>
    <name evidence="1" type="ORF">ACFSR2_20570</name>
</gene>
<comment type="caution">
    <text evidence="1">The sequence shown here is derived from an EMBL/GenBank/DDBJ whole genome shotgun (WGS) entry which is preliminary data.</text>
</comment>
<accession>A0ABW5JB47</accession>
<evidence type="ECO:0000313" key="2">
    <source>
        <dbReference type="Proteomes" id="UP001597510"/>
    </source>
</evidence>
<keyword evidence="2" id="KW-1185">Reference proteome</keyword>
<sequence length="85" mass="9764">MKRTINSLKAEVVLMLEKYDLLHEEITPSTTKDGITVTLTRKNDSRKFQQFINYLNSEGISYDAYFCVIVRRIKVTVFVESGAEG</sequence>
<reference evidence="2" key="1">
    <citation type="journal article" date="2019" name="Int. J. Syst. Evol. Microbiol.">
        <title>The Global Catalogue of Microorganisms (GCM) 10K type strain sequencing project: providing services to taxonomists for standard genome sequencing and annotation.</title>
        <authorList>
            <consortium name="The Broad Institute Genomics Platform"/>
            <consortium name="The Broad Institute Genome Sequencing Center for Infectious Disease"/>
            <person name="Wu L."/>
            <person name="Ma J."/>
        </authorList>
    </citation>
    <scope>NUCLEOTIDE SEQUENCE [LARGE SCALE GENOMIC DNA]</scope>
    <source>
        <strain evidence="2">KCTC 52344</strain>
    </source>
</reference>
<name>A0ABW5JB47_9BACT</name>
<protein>
    <submittedName>
        <fullName evidence="1">Uncharacterized protein</fullName>
    </submittedName>
</protein>
<dbReference type="Proteomes" id="UP001597510">
    <property type="component" value="Unassembled WGS sequence"/>
</dbReference>